<feature type="transmembrane region" description="Helical" evidence="1">
    <location>
        <begin position="12"/>
        <end position="33"/>
    </location>
</feature>
<evidence type="ECO:0000313" key="3">
    <source>
        <dbReference type="Proteomes" id="UP000030437"/>
    </source>
</evidence>
<dbReference type="AlphaFoldDB" id="A0A0A3IJC1"/>
<dbReference type="STRING" id="1220589.CD32_10125"/>
<keyword evidence="1" id="KW-0472">Membrane</keyword>
<reference evidence="2 3" key="1">
    <citation type="submission" date="2014-02" db="EMBL/GenBank/DDBJ databases">
        <title>Draft genome sequence of Lysinibacillus odysseyi NBRC 100172.</title>
        <authorList>
            <person name="Zhang F."/>
            <person name="Wang G."/>
            <person name="Zhang L."/>
        </authorList>
    </citation>
    <scope>NUCLEOTIDE SEQUENCE [LARGE SCALE GENOMIC DNA]</scope>
    <source>
        <strain evidence="2 3">NBRC 100172</strain>
    </source>
</reference>
<keyword evidence="1" id="KW-0812">Transmembrane</keyword>
<protein>
    <submittedName>
        <fullName evidence="2">Uncharacterized protein</fullName>
    </submittedName>
</protein>
<proteinExistence type="predicted"/>
<dbReference type="EMBL" id="JPVP01000055">
    <property type="protein sequence ID" value="KGR84809.1"/>
    <property type="molecule type" value="Genomic_DNA"/>
</dbReference>
<feature type="transmembrane region" description="Helical" evidence="1">
    <location>
        <begin position="77"/>
        <end position="94"/>
    </location>
</feature>
<sequence>MLGEISVQVKLIVFALALTILTPFFTFFIPLAYFETIYIHIESWLMLIPMRNFVLLGIGFSGLVVVLMLLAWKRSRYTYVLGTVLLLCTLLIFFQSQRNYIAFQESGIEMLVYGHVKNYYWEDMKSIVYESDDKDGSYYIFHMRDGRAFDIAENGQLKEARGKLLATIRQYGVSYKENYHE</sequence>
<dbReference type="RefSeq" id="WP_036154167.1">
    <property type="nucleotide sequence ID" value="NZ_AVCX01000006.1"/>
</dbReference>
<name>A0A0A3IJC1_9BACI</name>
<dbReference type="Proteomes" id="UP000030437">
    <property type="component" value="Unassembled WGS sequence"/>
</dbReference>
<keyword evidence="1" id="KW-1133">Transmembrane helix</keyword>
<keyword evidence="3" id="KW-1185">Reference proteome</keyword>
<dbReference type="OrthoDB" id="2890462at2"/>
<feature type="transmembrane region" description="Helical" evidence="1">
    <location>
        <begin position="53"/>
        <end position="71"/>
    </location>
</feature>
<comment type="caution">
    <text evidence="2">The sequence shown here is derived from an EMBL/GenBank/DDBJ whole genome shotgun (WGS) entry which is preliminary data.</text>
</comment>
<evidence type="ECO:0000313" key="2">
    <source>
        <dbReference type="EMBL" id="KGR84809.1"/>
    </source>
</evidence>
<accession>A0A0A3IJC1</accession>
<evidence type="ECO:0000256" key="1">
    <source>
        <dbReference type="SAM" id="Phobius"/>
    </source>
</evidence>
<gene>
    <name evidence="2" type="ORF">CD32_10125</name>
</gene>
<dbReference type="eggNOG" id="ENOG5033M3S">
    <property type="taxonomic scope" value="Bacteria"/>
</dbReference>
<organism evidence="2 3">
    <name type="scientific">Lysinibacillus odysseyi 34hs-1 = NBRC 100172</name>
    <dbReference type="NCBI Taxonomy" id="1220589"/>
    <lineage>
        <taxon>Bacteria</taxon>
        <taxon>Bacillati</taxon>
        <taxon>Bacillota</taxon>
        <taxon>Bacilli</taxon>
        <taxon>Bacillales</taxon>
        <taxon>Bacillaceae</taxon>
        <taxon>Lysinibacillus</taxon>
    </lineage>
</organism>